<organism evidence="1">
    <name type="scientific">Opuntia streptacantha</name>
    <name type="common">Prickly pear cactus</name>
    <name type="synonym">Opuntia cardona</name>
    <dbReference type="NCBI Taxonomy" id="393608"/>
    <lineage>
        <taxon>Eukaryota</taxon>
        <taxon>Viridiplantae</taxon>
        <taxon>Streptophyta</taxon>
        <taxon>Embryophyta</taxon>
        <taxon>Tracheophyta</taxon>
        <taxon>Spermatophyta</taxon>
        <taxon>Magnoliopsida</taxon>
        <taxon>eudicotyledons</taxon>
        <taxon>Gunneridae</taxon>
        <taxon>Pentapetalae</taxon>
        <taxon>Caryophyllales</taxon>
        <taxon>Cactineae</taxon>
        <taxon>Cactaceae</taxon>
        <taxon>Opuntioideae</taxon>
        <taxon>Opuntia</taxon>
    </lineage>
</organism>
<evidence type="ECO:0000313" key="1">
    <source>
        <dbReference type="EMBL" id="MBA4622361.1"/>
    </source>
</evidence>
<accession>A0A7C9CN65</accession>
<name>A0A7C9CN65_OPUST</name>
<reference evidence="1" key="2">
    <citation type="submission" date="2020-07" db="EMBL/GenBank/DDBJ databases">
        <authorList>
            <person name="Vera ALvarez R."/>
            <person name="Arias-Moreno D.M."/>
            <person name="Jimenez-Jacinto V."/>
            <person name="Jimenez-Bremont J.F."/>
            <person name="Swaminathan K."/>
            <person name="Moose S.P."/>
            <person name="Guerrero-Gonzalez M.L."/>
            <person name="Marino-Ramirez L."/>
            <person name="Landsman D."/>
            <person name="Rodriguez-Kessler M."/>
            <person name="Delgado-Sanchez P."/>
        </authorList>
    </citation>
    <scope>NUCLEOTIDE SEQUENCE</scope>
    <source>
        <tissue evidence="1">Cladode</tissue>
    </source>
</reference>
<dbReference type="AlphaFoldDB" id="A0A7C9CN65"/>
<proteinExistence type="predicted"/>
<sequence length="133" mass="14966">MSFPTAFTQRNPVGKSEEEKISFPLNTLVVGTFSTIHPLLSIAGDIPTKCSSVGKFFSVTETVGNFPLLSIQWEIFYRTNVLANQGEISFDHQCSEKFPTAPVSGKSMKILQHELRNHHKKEKCQALVKWLKN</sequence>
<protein>
    <submittedName>
        <fullName evidence="1">Uncharacterized protein</fullName>
    </submittedName>
</protein>
<reference evidence="1" key="1">
    <citation type="journal article" date="2013" name="J. Plant Res.">
        <title>Effect of fungi and light on seed germination of three Opuntia species from semiarid lands of central Mexico.</title>
        <authorList>
            <person name="Delgado-Sanchez P."/>
            <person name="Jimenez-Bremont J.F."/>
            <person name="Guerrero-Gonzalez Mde L."/>
            <person name="Flores J."/>
        </authorList>
    </citation>
    <scope>NUCLEOTIDE SEQUENCE</scope>
    <source>
        <tissue evidence="1">Cladode</tissue>
    </source>
</reference>
<dbReference type="EMBL" id="GISG01038403">
    <property type="protein sequence ID" value="MBA4622361.1"/>
    <property type="molecule type" value="Transcribed_RNA"/>
</dbReference>